<feature type="region of interest" description="Disordered" evidence="1">
    <location>
        <begin position="43"/>
        <end position="63"/>
    </location>
</feature>
<reference evidence="2" key="1">
    <citation type="journal article" date="2023" name="Int. J. Syst. Evol. Microbiol.">
        <title>Methylocystis iwaonis sp. nov., a type II methane-oxidizing bacterium from surface soil of a rice paddy field in Japan, and emended description of the genus Methylocystis (ex Whittenbury et al. 1970) Bowman et al. 1993.</title>
        <authorList>
            <person name="Kaise H."/>
            <person name="Sawadogo J.B."/>
            <person name="Alam M.S."/>
            <person name="Ueno C."/>
            <person name="Dianou D."/>
            <person name="Shinjo R."/>
            <person name="Asakawa S."/>
        </authorList>
    </citation>
    <scope>NUCLEOTIDE SEQUENCE</scope>
    <source>
        <strain evidence="2">LMG27198</strain>
    </source>
</reference>
<evidence type="ECO:0000313" key="2">
    <source>
        <dbReference type="EMBL" id="GLI94766.1"/>
    </source>
</evidence>
<evidence type="ECO:0000256" key="1">
    <source>
        <dbReference type="SAM" id="MobiDB-lite"/>
    </source>
</evidence>
<comment type="caution">
    <text evidence="2">The sequence shown here is derived from an EMBL/GenBank/DDBJ whole genome shotgun (WGS) entry which is preliminary data.</text>
</comment>
<gene>
    <name evidence="2" type="ORF">LMG27198_37580</name>
</gene>
<name>A0A9W6GX71_9HYPH</name>
<evidence type="ECO:0000313" key="3">
    <source>
        <dbReference type="Proteomes" id="UP001144323"/>
    </source>
</evidence>
<dbReference type="AlphaFoldDB" id="A0A9W6GX71"/>
<accession>A0A9W6GX71</accession>
<sequence>MAGTPLATPGSWLAELQEASREAAIPIDSIAEIELETFVTRMKTPQSSAKDLHGALRTRSSCA</sequence>
<proteinExistence type="predicted"/>
<keyword evidence="3" id="KW-1185">Reference proteome</keyword>
<dbReference type="EMBL" id="BSEC01000001">
    <property type="protein sequence ID" value="GLI94766.1"/>
    <property type="molecule type" value="Genomic_DNA"/>
</dbReference>
<protein>
    <submittedName>
        <fullName evidence="2">Uncharacterized protein</fullName>
    </submittedName>
</protein>
<organism evidence="2 3">
    <name type="scientific">Methylocystis echinoides</name>
    <dbReference type="NCBI Taxonomy" id="29468"/>
    <lineage>
        <taxon>Bacteria</taxon>
        <taxon>Pseudomonadati</taxon>
        <taxon>Pseudomonadota</taxon>
        <taxon>Alphaproteobacteria</taxon>
        <taxon>Hyphomicrobiales</taxon>
        <taxon>Methylocystaceae</taxon>
        <taxon>Methylocystis</taxon>
    </lineage>
</organism>
<dbReference type="Proteomes" id="UP001144323">
    <property type="component" value="Unassembled WGS sequence"/>
</dbReference>